<protein>
    <submittedName>
        <fullName evidence="2">Uncharacterized protein</fullName>
    </submittedName>
</protein>
<keyword evidence="1" id="KW-1133">Transmembrane helix</keyword>
<comment type="caution">
    <text evidence="2">The sequence shown here is derived from an EMBL/GenBank/DDBJ whole genome shotgun (WGS) entry which is preliminary data.</text>
</comment>
<keyword evidence="1" id="KW-0812">Transmembrane</keyword>
<organism evidence="2 3">
    <name type="scientific">Peribacillus simplex</name>
    <dbReference type="NCBI Taxonomy" id="1478"/>
    <lineage>
        <taxon>Bacteria</taxon>
        <taxon>Bacillati</taxon>
        <taxon>Bacillota</taxon>
        <taxon>Bacilli</taxon>
        <taxon>Bacillales</taxon>
        <taxon>Bacillaceae</taxon>
        <taxon>Peribacillus</taxon>
    </lineage>
</organism>
<dbReference type="EMBL" id="LNNH01000016">
    <property type="protein sequence ID" value="KWW20512.1"/>
    <property type="molecule type" value="Genomic_DNA"/>
</dbReference>
<feature type="transmembrane region" description="Helical" evidence="1">
    <location>
        <begin position="7"/>
        <end position="25"/>
    </location>
</feature>
<gene>
    <name evidence="2" type="ORF">AS888_18290</name>
</gene>
<keyword evidence="3" id="KW-1185">Reference proteome</keyword>
<evidence type="ECO:0000313" key="3">
    <source>
        <dbReference type="Proteomes" id="UP000064189"/>
    </source>
</evidence>
<proteinExistence type="predicted"/>
<reference evidence="2 3" key="1">
    <citation type="submission" date="2015-11" db="EMBL/GenBank/DDBJ databases">
        <title>Genome Sequence of Bacillus simplex strain VanAntwerpen2.</title>
        <authorList>
            <person name="Couger M.B."/>
        </authorList>
    </citation>
    <scope>NUCLEOTIDE SEQUENCE [LARGE SCALE GENOMIC DNA]</scope>
    <source>
        <strain evidence="2 3">VanAntwerpen02</strain>
    </source>
</reference>
<keyword evidence="1" id="KW-0472">Membrane</keyword>
<dbReference type="RefSeq" id="WP_061141943.1">
    <property type="nucleotide sequence ID" value="NZ_LNNH01000016.1"/>
</dbReference>
<name>A0A109MZ35_9BACI</name>
<evidence type="ECO:0000313" key="2">
    <source>
        <dbReference type="EMBL" id="KWW20512.1"/>
    </source>
</evidence>
<evidence type="ECO:0000256" key="1">
    <source>
        <dbReference type="SAM" id="Phobius"/>
    </source>
</evidence>
<accession>A0A109MZ35</accession>
<dbReference type="Proteomes" id="UP000064189">
    <property type="component" value="Unassembled WGS sequence"/>
</dbReference>
<sequence length="62" mass="7336">MKILKHLIFWLCMIGTLFSMVYFFVAEIPLYIKLLGGAIILYLAYDLFTESRERKRKEAMDA</sequence>
<dbReference type="AlphaFoldDB" id="A0A109MZ35"/>
<feature type="transmembrane region" description="Helical" evidence="1">
    <location>
        <begin position="31"/>
        <end position="48"/>
    </location>
</feature>